<evidence type="ECO:0000313" key="3">
    <source>
        <dbReference type="EMBL" id="TYG90378.1"/>
    </source>
</evidence>
<feature type="region of interest" description="Disordered" evidence="1">
    <location>
        <begin position="49"/>
        <end position="85"/>
    </location>
</feature>
<dbReference type="GO" id="GO:0016226">
    <property type="term" value="P:iron-sulfur cluster assembly"/>
    <property type="evidence" value="ECO:0007669"/>
    <property type="project" value="InterPro"/>
</dbReference>
<feature type="domain" description="NIF system FeS cluster assembly NifU N-terminal" evidence="2">
    <location>
        <begin position="28"/>
        <end position="52"/>
    </location>
</feature>
<dbReference type="Gene3D" id="3.90.1010.10">
    <property type="match status" value="1"/>
</dbReference>
<dbReference type="GO" id="GO:0051536">
    <property type="term" value="F:iron-sulfur cluster binding"/>
    <property type="evidence" value="ECO:0007669"/>
    <property type="project" value="InterPro"/>
</dbReference>
<feature type="compositionally biased region" description="Basic residues" evidence="1">
    <location>
        <begin position="58"/>
        <end position="72"/>
    </location>
</feature>
<evidence type="ECO:0000313" key="4">
    <source>
        <dbReference type="Proteomes" id="UP000323506"/>
    </source>
</evidence>
<sequence>MAHAYFKYATIALFILYQGRSHHGPFIGIGLVGAPACGDVMKHQIKIDDKSAKTKIPNSKHPKSNQQKKNKNPKLACIKREKKKN</sequence>
<organism evidence="3 4">
    <name type="scientific">Gossypium darwinii</name>
    <name type="common">Darwin's cotton</name>
    <name type="synonym">Gossypium barbadense var. darwinii</name>
    <dbReference type="NCBI Taxonomy" id="34276"/>
    <lineage>
        <taxon>Eukaryota</taxon>
        <taxon>Viridiplantae</taxon>
        <taxon>Streptophyta</taxon>
        <taxon>Embryophyta</taxon>
        <taxon>Tracheophyta</taxon>
        <taxon>Spermatophyta</taxon>
        <taxon>Magnoliopsida</taxon>
        <taxon>eudicotyledons</taxon>
        <taxon>Gunneridae</taxon>
        <taxon>Pentapetalae</taxon>
        <taxon>rosids</taxon>
        <taxon>malvids</taxon>
        <taxon>Malvales</taxon>
        <taxon>Malvaceae</taxon>
        <taxon>Malvoideae</taxon>
        <taxon>Gossypium</taxon>
    </lineage>
</organism>
<protein>
    <recommendedName>
        <fullName evidence="2">NIF system FeS cluster assembly NifU N-terminal domain-containing protein</fullName>
    </recommendedName>
</protein>
<name>A0A5D2EBK2_GOSDA</name>
<proteinExistence type="predicted"/>
<evidence type="ECO:0000259" key="2">
    <source>
        <dbReference type="Pfam" id="PF01592"/>
    </source>
</evidence>
<accession>A0A5D2EBK2</accession>
<dbReference type="Pfam" id="PF01592">
    <property type="entry name" value="NifU_N"/>
    <property type="match status" value="1"/>
</dbReference>
<gene>
    <name evidence="3" type="ORF">ES288_A12G177000v1</name>
</gene>
<keyword evidence="4" id="KW-1185">Reference proteome</keyword>
<dbReference type="GO" id="GO:0005506">
    <property type="term" value="F:iron ion binding"/>
    <property type="evidence" value="ECO:0007669"/>
    <property type="project" value="InterPro"/>
</dbReference>
<reference evidence="3 4" key="1">
    <citation type="submission" date="2019-06" db="EMBL/GenBank/DDBJ databases">
        <title>WGS assembly of Gossypium darwinii.</title>
        <authorList>
            <person name="Chen Z.J."/>
            <person name="Sreedasyam A."/>
            <person name="Ando A."/>
            <person name="Song Q."/>
            <person name="De L."/>
            <person name="Hulse-Kemp A."/>
            <person name="Ding M."/>
            <person name="Ye W."/>
            <person name="Kirkbride R."/>
            <person name="Jenkins J."/>
            <person name="Plott C."/>
            <person name="Lovell J."/>
            <person name="Lin Y.-M."/>
            <person name="Vaughn R."/>
            <person name="Liu B."/>
            <person name="Li W."/>
            <person name="Simpson S."/>
            <person name="Scheffler B."/>
            <person name="Saski C."/>
            <person name="Grover C."/>
            <person name="Hu G."/>
            <person name="Conover J."/>
            <person name="Carlson J."/>
            <person name="Shu S."/>
            <person name="Boston L."/>
            <person name="Williams M."/>
            <person name="Peterson D."/>
            <person name="Mcgee K."/>
            <person name="Jones D."/>
            <person name="Wendel J."/>
            <person name="Stelly D."/>
            <person name="Grimwood J."/>
            <person name="Schmutz J."/>
        </authorList>
    </citation>
    <scope>NUCLEOTIDE SEQUENCE [LARGE SCALE GENOMIC DNA]</scope>
    <source>
        <strain evidence="3">1808015.09</strain>
    </source>
</reference>
<dbReference type="EMBL" id="CM017699">
    <property type="protein sequence ID" value="TYG90378.1"/>
    <property type="molecule type" value="Genomic_DNA"/>
</dbReference>
<dbReference type="AlphaFoldDB" id="A0A5D2EBK2"/>
<evidence type="ECO:0000256" key="1">
    <source>
        <dbReference type="SAM" id="MobiDB-lite"/>
    </source>
</evidence>
<dbReference type="Proteomes" id="UP000323506">
    <property type="component" value="Chromosome A12"/>
</dbReference>
<dbReference type="InterPro" id="IPR002871">
    <property type="entry name" value="NIF_FeS_clus_asmbl_NifU_N"/>
</dbReference>